<name>A0A0K8MI80_9LACO</name>
<dbReference type="AlphaFoldDB" id="A0A0K8MI80"/>
<sequence length="65" mass="7197">MHLSTFSTWLAKELFSKIGIGPTKPRLPSRNRTISQTTRQKQIGGSYVRQAQCGSITTYQGPASK</sequence>
<feature type="region of interest" description="Disordered" evidence="1">
    <location>
        <begin position="20"/>
        <end position="47"/>
    </location>
</feature>
<protein>
    <submittedName>
        <fullName evidence="2">Di-tripeptide ABC transporter-like protein</fullName>
    </submittedName>
</protein>
<reference evidence="2 3" key="1">
    <citation type="journal article" date="2015" name="BMC Genomics">
        <title>Comparative genomics of Fructobacillus spp. and Leuconostoc spp. reveals niche-specific evolution of Fructobacillus spp.</title>
        <authorList>
            <person name="Endo A."/>
            <person name="Tanizawa Y."/>
            <person name="Tanaka N."/>
            <person name="Maeno S."/>
            <person name="Kumar H."/>
            <person name="Shiwa Y."/>
            <person name="Okada S."/>
            <person name="Yoshikawa H."/>
            <person name="Dicks L."/>
            <person name="Nakagawa J."/>
            <person name="Arita M."/>
        </authorList>
    </citation>
    <scope>NUCLEOTIDE SEQUENCE [LARGE SCALE GENOMIC DNA]</scope>
    <source>
        <strain evidence="2 3">JCM 12225</strain>
    </source>
</reference>
<keyword evidence="3" id="KW-1185">Reference proteome</keyword>
<evidence type="ECO:0000256" key="1">
    <source>
        <dbReference type="SAM" id="MobiDB-lite"/>
    </source>
</evidence>
<accession>A0A0K8MI80</accession>
<feature type="compositionally biased region" description="Polar residues" evidence="1">
    <location>
        <begin position="30"/>
        <end position="43"/>
    </location>
</feature>
<evidence type="ECO:0000313" key="2">
    <source>
        <dbReference type="EMBL" id="GAO99893.1"/>
    </source>
</evidence>
<dbReference type="Proteomes" id="UP000253891">
    <property type="component" value="Unassembled WGS sequence"/>
</dbReference>
<evidence type="ECO:0000313" key="3">
    <source>
        <dbReference type="Proteomes" id="UP000253891"/>
    </source>
</evidence>
<gene>
    <name evidence="2" type="ORF">FFIC_260070</name>
</gene>
<proteinExistence type="predicted"/>
<organism evidence="2 3">
    <name type="scientific">Fructobacillus ficulneus</name>
    <dbReference type="NCBI Taxonomy" id="157463"/>
    <lineage>
        <taxon>Bacteria</taxon>
        <taxon>Bacillati</taxon>
        <taxon>Bacillota</taxon>
        <taxon>Bacilli</taxon>
        <taxon>Lactobacillales</taxon>
        <taxon>Lactobacillaceae</taxon>
        <taxon>Fructobacillus</taxon>
    </lineage>
</organism>
<dbReference type="EMBL" id="DF968003">
    <property type="protein sequence ID" value="GAO99893.1"/>
    <property type="molecule type" value="Genomic_DNA"/>
</dbReference>